<dbReference type="GeneID" id="95751697"/>
<dbReference type="RefSeq" id="WP_106835011.1">
    <property type="nucleotide sequence ID" value="NZ_JARMEW010000027.1"/>
</dbReference>
<reference evidence="2 3" key="1">
    <citation type="submission" date="2018-03" db="EMBL/GenBank/DDBJ databases">
        <title>Brevisbacillus phylogenomics.</title>
        <authorList>
            <person name="Dunlap C."/>
        </authorList>
    </citation>
    <scope>NUCLEOTIDE SEQUENCE [LARGE SCALE GENOMIC DNA]</scope>
    <source>
        <strain evidence="2 3">NRRL B-41110</strain>
    </source>
</reference>
<keyword evidence="1" id="KW-0812">Transmembrane</keyword>
<accession>A0ABX5FPA5</accession>
<dbReference type="EMBL" id="PXZO01000031">
    <property type="protein sequence ID" value="PSK08887.1"/>
    <property type="molecule type" value="Genomic_DNA"/>
</dbReference>
<protein>
    <submittedName>
        <fullName evidence="2">Uncharacterized protein</fullName>
    </submittedName>
</protein>
<gene>
    <name evidence="2" type="ORF">C7R92_16520</name>
</gene>
<dbReference type="Proteomes" id="UP000241645">
    <property type="component" value="Unassembled WGS sequence"/>
</dbReference>
<comment type="caution">
    <text evidence="2">The sequence shown here is derived from an EMBL/GenBank/DDBJ whole genome shotgun (WGS) entry which is preliminary data.</text>
</comment>
<evidence type="ECO:0000313" key="3">
    <source>
        <dbReference type="Proteomes" id="UP000241645"/>
    </source>
</evidence>
<feature type="transmembrane region" description="Helical" evidence="1">
    <location>
        <begin position="12"/>
        <end position="30"/>
    </location>
</feature>
<sequence>MALIIATELIRIFLAYVGGYIILLGLQTSYKWANGREAKLSFSQKMMVLTIGVAIDIIFRYVF</sequence>
<keyword evidence="1" id="KW-1133">Transmembrane helix</keyword>
<keyword evidence="3" id="KW-1185">Reference proteome</keyword>
<evidence type="ECO:0000256" key="1">
    <source>
        <dbReference type="SAM" id="Phobius"/>
    </source>
</evidence>
<organism evidence="2 3">
    <name type="scientific">Brevibacillus porteri</name>
    <dbReference type="NCBI Taxonomy" id="2126350"/>
    <lineage>
        <taxon>Bacteria</taxon>
        <taxon>Bacillati</taxon>
        <taxon>Bacillota</taxon>
        <taxon>Bacilli</taxon>
        <taxon>Bacillales</taxon>
        <taxon>Paenibacillaceae</taxon>
        <taxon>Brevibacillus</taxon>
    </lineage>
</organism>
<feature type="transmembrane region" description="Helical" evidence="1">
    <location>
        <begin position="42"/>
        <end position="62"/>
    </location>
</feature>
<evidence type="ECO:0000313" key="2">
    <source>
        <dbReference type="EMBL" id="PSK08887.1"/>
    </source>
</evidence>
<name>A0ABX5FPA5_9BACL</name>
<keyword evidence="1" id="KW-0472">Membrane</keyword>
<proteinExistence type="predicted"/>